<keyword evidence="8" id="KW-1185">Reference proteome</keyword>
<dbReference type="InterPro" id="IPR004087">
    <property type="entry name" value="KH_dom"/>
</dbReference>
<evidence type="ECO:0000256" key="1">
    <source>
        <dbReference type="ARBA" id="ARBA00004496"/>
    </source>
</evidence>
<dbReference type="Pfam" id="PF24668">
    <property type="entry name" value="KH_Vigilin"/>
    <property type="match status" value="1"/>
</dbReference>
<feature type="domain" description="K Homology" evidence="7">
    <location>
        <begin position="1063"/>
        <end position="1136"/>
    </location>
</feature>
<dbReference type="SMART" id="SM00322">
    <property type="entry name" value="KH"/>
    <property type="match status" value="14"/>
</dbReference>
<dbReference type="Pfam" id="PF00013">
    <property type="entry name" value="KH_1"/>
    <property type="match status" value="14"/>
</dbReference>
<evidence type="ECO:0000256" key="4">
    <source>
        <dbReference type="ARBA" id="ARBA00022884"/>
    </source>
</evidence>
<proteinExistence type="predicted"/>
<reference evidence="9" key="1">
    <citation type="submission" date="2025-08" db="UniProtKB">
        <authorList>
            <consortium name="RefSeq"/>
        </authorList>
    </citation>
    <scope>IDENTIFICATION</scope>
</reference>
<feature type="domain" description="K Homology" evidence="7">
    <location>
        <begin position="531"/>
        <end position="600"/>
    </location>
</feature>
<dbReference type="CDD" id="cd22418">
    <property type="entry name" value="KH-I_Vigilin_rpt15"/>
    <property type="match status" value="1"/>
</dbReference>
<evidence type="ECO:0000256" key="6">
    <source>
        <dbReference type="SAM" id="MobiDB-lite"/>
    </source>
</evidence>
<dbReference type="KEGG" id="goe:100897734"/>
<feature type="domain" description="K Homology" evidence="7">
    <location>
        <begin position="389"/>
        <end position="453"/>
    </location>
</feature>
<feature type="domain" description="K Homology" evidence="7">
    <location>
        <begin position="677"/>
        <end position="750"/>
    </location>
</feature>
<sequence>MDSNDFESLTISPEIQTGPDMDTNGTTSNGTENGGNGCYDELFPALPGGLGAAAPVVNGKVGSWGLTGSKSVPAVRAINKTEFFVISSEERRHKDLPSSSKFGGSSDCDQASERERNIVYKIGTQTQTSVELTTSKTDGVLTVVINGKADRVAEAKKSIMAQLIREAQADLLIPKDHHRHILGVKAAKLKQLETETGTKISVPRHEDDSEVISIKGPKEGIAAAAHKIQTLSDELAKNDREVIEVEKKYHVFIMGPSNKNVESIRQQTGARIRIPPLSSKEDTLIVITGEKEGVAEAKKAIAQIYEECKTNIKDTSMQVPKDQHKYILGRGGQTLQDMFEKTGVWIECSCLDSKHTVPPQDVDSDTIKLLGEPGKLGQALSLVYEKANSMTKAEMSAPSWLHKYLIGKKGENINRIRENFKDVYVEFVDNTIRIEGPRESVQSVRGLLQSEIDQITSQTTCTEIIAPASYHPHIIGKNGANVNRLKQELNVKIHIPAANDGNAEVITIEGEPNDVAKAKKELEEMVKKLRNETVKELKCESRLHGQIIGPGGEKINELRNKFNQVSISVPSASKNSDIITIRGDKRDVEECHKSLSGMIKELQRTNYKVDVNLFKQFVRYLQNPKGRTILQTIQKDTTAKISLPKDGSAELVSIVGEKDKVEKAKMLLLDAQRKNSDIVEKEILIPNKIHGALLRFKRALLNSILEDAGCAASEVDVEFPPSGKNSDRCIISGPKDMVEKAKARLLEEANERALASYSEEVKAKPQYMKYLIGRKGANIHKLREKTTARVIFPAEDSEDRETIVIIGREQAVKAARKELEAMIAALENDTEDTVQIPAKHHKHFVARRGEVLEIVAEEFGGVQVSFPKSGSGSDTVTIKGAKEFVAGAKQNLLDRVKELDSQVTINCCIPQVHHRSVMGPKGVKVQAITKEFSVQIKFPDRQQNGDEPAEENTGDENDVRNIITITGLKERCEAAKQALENLIPISIDVPVDAKLHRYIIGQKGKDVRELMDKYDVNIKVPQAGENVDFVKVSGAPHRVASCREELEERIKKLEEDEQDRKLKSFSLTIDVPAKHHPKIVGRKGAVVTKLREKYQVQIQFPSKTSDGEASSSTTITVTGYEQNAYAARDEILTMVQELDEMITKTIKLDHRTHSRIIGQRGRRVRKIMDDFKVEIKFPRPDASDPDLVEVVGMEDNVEDAIQYLKDQEDELMESVSDESLYQRPRQDTLNNIFQARQGGAGGRQGFVVQGAPWSQSSSQNVPDSESQSDFPSFGGRPSNGSGVAWGPRR</sequence>
<feature type="domain" description="K Homology" evidence="7">
    <location>
        <begin position="1140"/>
        <end position="1209"/>
    </location>
</feature>
<dbReference type="CDD" id="cd22417">
    <property type="entry name" value="KH-I_Vigilin_rpt14"/>
    <property type="match status" value="1"/>
</dbReference>
<dbReference type="InterPro" id="IPR004088">
    <property type="entry name" value="KH_dom_type_1"/>
</dbReference>
<evidence type="ECO:0000313" key="9">
    <source>
        <dbReference type="RefSeq" id="XP_028966615.1"/>
    </source>
</evidence>
<protein>
    <submittedName>
        <fullName evidence="9">Vigilin</fullName>
    </submittedName>
</protein>
<dbReference type="GO" id="GO:0003729">
    <property type="term" value="F:mRNA binding"/>
    <property type="evidence" value="ECO:0007669"/>
    <property type="project" value="TreeGrafter"/>
</dbReference>
<feature type="domain" description="K Homology" evidence="7">
    <location>
        <begin position="755"/>
        <end position="824"/>
    </location>
</feature>
<feature type="domain" description="K Homology" evidence="7">
    <location>
        <begin position="985"/>
        <end position="1051"/>
    </location>
</feature>
<dbReference type="SUPFAM" id="SSF54791">
    <property type="entry name" value="Eukaryotic type KH-domain (KH-domain type I)"/>
    <property type="match status" value="14"/>
</dbReference>
<feature type="domain" description="K Homology" evidence="7">
    <location>
        <begin position="311"/>
        <end position="388"/>
    </location>
</feature>
<name>A0AAJ7WGZ7_9ACAR</name>
<feature type="domain" description="K Homology" evidence="7">
    <location>
        <begin position="458"/>
        <end position="527"/>
    </location>
</feature>
<accession>A0AAJ7WGZ7</accession>
<keyword evidence="2" id="KW-0963">Cytoplasm</keyword>
<dbReference type="CTD" id="37116"/>
<dbReference type="InterPro" id="IPR057778">
    <property type="entry name" value="KH_Vigilin_N"/>
</dbReference>
<feature type="domain" description="K Homology" evidence="7">
    <location>
        <begin position="828"/>
        <end position="897"/>
    </location>
</feature>
<feature type="compositionally biased region" description="Polar residues" evidence="6">
    <location>
        <begin position="1252"/>
        <end position="1270"/>
    </location>
</feature>
<comment type="subcellular location">
    <subcellularLocation>
        <location evidence="1">Cytoplasm</location>
    </subcellularLocation>
</comment>
<organism evidence="8 9">
    <name type="scientific">Galendromus occidentalis</name>
    <name type="common">western predatory mite</name>
    <dbReference type="NCBI Taxonomy" id="34638"/>
    <lineage>
        <taxon>Eukaryota</taxon>
        <taxon>Metazoa</taxon>
        <taxon>Ecdysozoa</taxon>
        <taxon>Arthropoda</taxon>
        <taxon>Chelicerata</taxon>
        <taxon>Arachnida</taxon>
        <taxon>Acari</taxon>
        <taxon>Parasitiformes</taxon>
        <taxon>Mesostigmata</taxon>
        <taxon>Gamasina</taxon>
        <taxon>Phytoseioidea</taxon>
        <taxon>Phytoseiidae</taxon>
        <taxon>Typhlodrominae</taxon>
        <taxon>Galendromus</taxon>
    </lineage>
</organism>
<feature type="region of interest" description="Disordered" evidence="6">
    <location>
        <begin position="1240"/>
        <end position="1289"/>
    </location>
</feature>
<feature type="compositionally biased region" description="Polar residues" evidence="6">
    <location>
        <begin position="1"/>
        <end position="15"/>
    </location>
</feature>
<dbReference type="CDD" id="cd02394">
    <property type="entry name" value="KH-I_Vigilin_rpt6"/>
    <property type="match status" value="1"/>
</dbReference>
<feature type="compositionally biased region" description="Acidic residues" evidence="6">
    <location>
        <begin position="947"/>
        <end position="956"/>
    </location>
</feature>
<dbReference type="GeneID" id="100897734"/>
<dbReference type="InterPro" id="IPR036612">
    <property type="entry name" value="KH_dom_type_1_sf"/>
</dbReference>
<dbReference type="CDD" id="cd22415">
    <property type="entry name" value="KH-I_Vigilin_rpt12"/>
    <property type="match status" value="1"/>
</dbReference>
<dbReference type="PROSITE" id="PS50084">
    <property type="entry name" value="KH_TYPE_1"/>
    <property type="match status" value="14"/>
</dbReference>
<keyword evidence="3" id="KW-0677">Repeat</keyword>
<feature type="region of interest" description="Disordered" evidence="6">
    <location>
        <begin position="938"/>
        <end position="958"/>
    </location>
</feature>
<evidence type="ECO:0000256" key="3">
    <source>
        <dbReference type="ARBA" id="ARBA00022737"/>
    </source>
</evidence>
<dbReference type="GO" id="GO:0010468">
    <property type="term" value="P:regulation of gene expression"/>
    <property type="evidence" value="ECO:0007669"/>
    <property type="project" value="UniProtKB-ARBA"/>
</dbReference>
<feature type="domain" description="K Homology" evidence="7">
    <location>
        <begin position="901"/>
        <end position="984"/>
    </location>
</feature>
<feature type="region of interest" description="Disordered" evidence="6">
    <location>
        <begin position="1"/>
        <end position="35"/>
    </location>
</feature>
<feature type="domain" description="K Homology" evidence="7">
    <location>
        <begin position="165"/>
        <end position="233"/>
    </location>
</feature>
<keyword evidence="4 5" id="KW-0694">RNA-binding</keyword>
<feature type="domain" description="K Homology" evidence="7">
    <location>
        <begin position="237"/>
        <end position="306"/>
    </location>
</feature>
<dbReference type="CDD" id="cd22408">
    <property type="entry name" value="KH-I_Vigilin_rpt4"/>
    <property type="match status" value="1"/>
</dbReference>
<evidence type="ECO:0000256" key="5">
    <source>
        <dbReference type="PROSITE-ProRule" id="PRU00117"/>
    </source>
</evidence>
<gene>
    <name evidence="9" type="primary">LOC100897734</name>
</gene>
<dbReference type="PANTHER" id="PTHR10627:SF31">
    <property type="entry name" value="DODECA-SATELLITE-BINDING PROTEIN 1, ISOFORM A"/>
    <property type="match status" value="1"/>
</dbReference>
<evidence type="ECO:0000256" key="2">
    <source>
        <dbReference type="ARBA" id="ARBA00022490"/>
    </source>
</evidence>
<dbReference type="CDD" id="cd22413">
    <property type="entry name" value="KH-I_Vigilin_rpt10"/>
    <property type="match status" value="1"/>
</dbReference>
<dbReference type="Proteomes" id="UP000694867">
    <property type="component" value="Unplaced"/>
</dbReference>
<dbReference type="Gene3D" id="3.30.1370.10">
    <property type="entry name" value="K Homology domain, type 1"/>
    <property type="match status" value="13"/>
</dbReference>
<dbReference type="CDD" id="cd22407">
    <property type="entry name" value="KH-I_Vigilin_rpt3"/>
    <property type="match status" value="1"/>
</dbReference>
<feature type="domain" description="K Homology" evidence="7">
    <location>
        <begin position="605"/>
        <end position="673"/>
    </location>
</feature>
<evidence type="ECO:0000259" key="7">
    <source>
        <dbReference type="SMART" id="SM00322"/>
    </source>
</evidence>
<evidence type="ECO:0000313" key="8">
    <source>
        <dbReference type="Proteomes" id="UP000694867"/>
    </source>
</evidence>
<dbReference type="PANTHER" id="PTHR10627">
    <property type="entry name" value="SCP160"/>
    <property type="match status" value="1"/>
</dbReference>
<dbReference type="RefSeq" id="XP_028966615.1">
    <property type="nucleotide sequence ID" value="XM_029110782.1"/>
</dbReference>